<feature type="transmembrane region" description="Helical" evidence="1">
    <location>
        <begin position="38"/>
        <end position="63"/>
    </location>
</feature>
<evidence type="ECO:0000313" key="3">
    <source>
        <dbReference type="Proteomes" id="UP000505355"/>
    </source>
</evidence>
<dbReference type="AlphaFoldDB" id="A0A7D4TVI2"/>
<accession>A0A7D4TVI2</accession>
<feature type="transmembrane region" description="Helical" evidence="1">
    <location>
        <begin position="83"/>
        <end position="103"/>
    </location>
</feature>
<dbReference type="KEGG" id="mmab:HQ865_12675"/>
<organism evidence="2 3">
    <name type="scientific">Mucilaginibacter mali</name>
    <dbReference type="NCBI Taxonomy" id="2740462"/>
    <lineage>
        <taxon>Bacteria</taxon>
        <taxon>Pseudomonadati</taxon>
        <taxon>Bacteroidota</taxon>
        <taxon>Sphingobacteriia</taxon>
        <taxon>Sphingobacteriales</taxon>
        <taxon>Sphingobacteriaceae</taxon>
        <taxon>Mucilaginibacter</taxon>
    </lineage>
</organism>
<keyword evidence="1" id="KW-1133">Transmembrane helix</keyword>
<dbReference type="EMBL" id="CP054139">
    <property type="protein sequence ID" value="QKJ30575.1"/>
    <property type="molecule type" value="Genomic_DNA"/>
</dbReference>
<keyword evidence="1" id="KW-0472">Membrane</keyword>
<evidence type="ECO:0000313" key="2">
    <source>
        <dbReference type="EMBL" id="QKJ30575.1"/>
    </source>
</evidence>
<feature type="transmembrane region" description="Helical" evidence="1">
    <location>
        <begin position="134"/>
        <end position="160"/>
    </location>
</feature>
<keyword evidence="1" id="KW-0812">Transmembrane</keyword>
<name>A0A7D4TVI2_9SPHI</name>
<keyword evidence="3" id="KW-1185">Reference proteome</keyword>
<sequence>METTEPEVKEQALPEEPAMVLSQEAQYYLQQIGKWASFLGIVGFVFCGLFFIMAIFIGSIFAMMSKISPMYAQNPAASAMGPMLSVIYIVFDAIYFILVLYLYQFAVRIKRGIAFVDNAMVTSAFSKLKSFFKAWGIITIVLLSFYALIFVIVAIVGVAASAMH</sequence>
<reference evidence="2 3" key="1">
    <citation type="submission" date="2020-05" db="EMBL/GenBank/DDBJ databases">
        <title>Mucilaginibacter mali sp. nov.</title>
        <authorList>
            <person name="Kim H.S."/>
            <person name="Lee K.C."/>
            <person name="Suh M.K."/>
            <person name="Kim J.-S."/>
            <person name="Han K.-I."/>
            <person name="Eom M.K."/>
            <person name="Shin Y.K."/>
            <person name="Lee J.-S."/>
        </authorList>
    </citation>
    <scope>NUCLEOTIDE SEQUENCE [LARGE SCALE GENOMIC DNA]</scope>
    <source>
        <strain evidence="2 3">G2-14</strain>
    </source>
</reference>
<gene>
    <name evidence="2" type="ORF">HQ865_12675</name>
</gene>
<dbReference type="RefSeq" id="WP_173415249.1">
    <property type="nucleotide sequence ID" value="NZ_CP054139.1"/>
</dbReference>
<dbReference type="Proteomes" id="UP000505355">
    <property type="component" value="Chromosome"/>
</dbReference>
<protein>
    <submittedName>
        <fullName evidence="2">Uncharacterized protein</fullName>
    </submittedName>
</protein>
<proteinExistence type="predicted"/>
<evidence type="ECO:0000256" key="1">
    <source>
        <dbReference type="SAM" id="Phobius"/>
    </source>
</evidence>